<gene>
    <name evidence="7" type="primary">ispG</name>
    <name evidence="10" type="ORF">CVV64_07560</name>
</gene>
<comment type="similarity">
    <text evidence="7">Belongs to the IspG family.</text>
</comment>
<dbReference type="AlphaFoldDB" id="A0A2N1PRC0"/>
<dbReference type="Gene3D" id="3.30.413.10">
    <property type="entry name" value="Sulfite Reductase Hemoprotein, domain 1"/>
    <property type="match status" value="1"/>
</dbReference>
<name>A0A2N1PRC0_9BACT</name>
<keyword evidence="2 7" id="KW-0479">Metal-binding</keyword>
<comment type="pathway">
    <text evidence="7">Isoprenoid biosynthesis; isopentenyl diphosphate biosynthesis via DXP pathway; isopentenyl diphosphate from 1-deoxy-D-xylulose 5-phosphate: step 5/6.</text>
</comment>
<dbReference type="InterPro" id="IPR016425">
    <property type="entry name" value="IspG_bac"/>
</dbReference>
<dbReference type="EMBL" id="PGXC01000004">
    <property type="protein sequence ID" value="PKK90893.1"/>
    <property type="molecule type" value="Genomic_DNA"/>
</dbReference>
<dbReference type="GO" id="GO:0016114">
    <property type="term" value="P:terpenoid biosynthetic process"/>
    <property type="evidence" value="ECO:0007669"/>
    <property type="project" value="InterPro"/>
</dbReference>
<dbReference type="GO" id="GO:0019288">
    <property type="term" value="P:isopentenyl diphosphate biosynthetic process, methylerythritol 4-phosphate pathway"/>
    <property type="evidence" value="ECO:0007669"/>
    <property type="project" value="UniProtKB-UniRule"/>
</dbReference>
<sequence length="354" mass="37622">MIPRRISRMVMVKDLQLGGGAPVRLQSMCNTDTRDSQTTLAQIQALAASGCELVRVAVKNHDTLPHLKKIIDASPLPVIADIHFDYTLALGSIEAGVAKLRINPGNIGSNRKLREVARAALDSGVPIRVGANSGSLEKELLSRYGPSARALAESALRNASLLENEGLNNLVLSMKGSDVRTTVEACRIVAASCDYPLHLGVTEAGPAEISAIRSSIALGALLLEGIGDTIRISVTGGVIEEMSIAKEILRCTGLRRDLGPTIISCPTCGRTEVDLLPLVRMVQRITSHITKPLKIAVMGCPVNGIGEARDADLGIAAAPSSSIVFALGKVLCRIPNENLEEEFGKIVRQFVSEE</sequence>
<evidence type="ECO:0000256" key="7">
    <source>
        <dbReference type="HAMAP-Rule" id="MF_00159"/>
    </source>
</evidence>
<feature type="binding site" evidence="7">
    <location>
        <position position="268"/>
    </location>
    <ligand>
        <name>[4Fe-4S] cluster</name>
        <dbReference type="ChEBI" id="CHEBI:49883"/>
    </ligand>
</feature>
<evidence type="ECO:0000256" key="3">
    <source>
        <dbReference type="ARBA" id="ARBA00023002"/>
    </source>
</evidence>
<dbReference type="Pfam" id="PF26540">
    <property type="entry name" value="GcpE_C"/>
    <property type="match status" value="1"/>
</dbReference>
<comment type="cofactor">
    <cofactor evidence="7">
        <name>[4Fe-4S] cluster</name>
        <dbReference type="ChEBI" id="CHEBI:49883"/>
    </cofactor>
    <text evidence="7">Binds 1 [4Fe-4S] cluster.</text>
</comment>
<dbReference type="UniPathway" id="UPA00056">
    <property type="reaction ID" value="UER00096"/>
</dbReference>
<dbReference type="EC" id="1.17.7.3" evidence="7"/>
<feature type="binding site" evidence="7">
    <location>
        <position position="300"/>
    </location>
    <ligand>
        <name>[4Fe-4S] cluster</name>
        <dbReference type="ChEBI" id="CHEBI:49883"/>
    </ligand>
</feature>
<keyword evidence="6 7" id="KW-0414">Isoprene biosynthesis</keyword>
<feature type="domain" description="IspG C-terminal" evidence="9">
    <location>
        <begin position="262"/>
        <end position="348"/>
    </location>
</feature>
<dbReference type="NCBIfam" id="TIGR00612">
    <property type="entry name" value="ispG_gcpE"/>
    <property type="match status" value="1"/>
</dbReference>
<feature type="binding site" evidence="7">
    <location>
        <position position="265"/>
    </location>
    <ligand>
        <name>[4Fe-4S] cluster</name>
        <dbReference type="ChEBI" id="CHEBI:49883"/>
    </ligand>
</feature>
<keyword evidence="1 7" id="KW-0004">4Fe-4S</keyword>
<protein>
    <recommendedName>
        <fullName evidence="7">4-hydroxy-3-methylbut-2-en-1-yl diphosphate synthase (flavodoxin)</fullName>
        <ecNumber evidence="7">1.17.7.3</ecNumber>
    </recommendedName>
    <alternativeName>
        <fullName evidence="7">1-hydroxy-2-methyl-2-(E)-butenyl 4-diphosphate synthase</fullName>
    </alternativeName>
</protein>
<dbReference type="InterPro" id="IPR058578">
    <property type="entry name" value="IspG_TIM"/>
</dbReference>
<keyword evidence="3 7" id="KW-0560">Oxidoreductase</keyword>
<dbReference type="SUPFAM" id="SSF56014">
    <property type="entry name" value="Nitrite and sulphite reductase 4Fe-4S domain-like"/>
    <property type="match status" value="1"/>
</dbReference>
<dbReference type="GO" id="GO:0046429">
    <property type="term" value="F:4-hydroxy-3-methylbut-2-en-1-yl diphosphate synthase activity (ferredoxin)"/>
    <property type="evidence" value="ECO:0007669"/>
    <property type="project" value="UniProtKB-UniRule"/>
</dbReference>
<evidence type="ECO:0000259" key="8">
    <source>
        <dbReference type="Pfam" id="PF04551"/>
    </source>
</evidence>
<dbReference type="Gene3D" id="3.20.20.20">
    <property type="entry name" value="Dihydropteroate synthase-like"/>
    <property type="match status" value="1"/>
</dbReference>
<dbReference type="GO" id="GO:0141197">
    <property type="term" value="F:4-hydroxy-3-methylbut-2-enyl-diphosphate synthase activity (flavodoxin)"/>
    <property type="evidence" value="ECO:0007669"/>
    <property type="project" value="UniProtKB-EC"/>
</dbReference>
<organism evidence="10 11">
    <name type="scientific">Candidatus Wallbacteria bacterium HGW-Wallbacteria-1</name>
    <dbReference type="NCBI Taxonomy" id="2013854"/>
    <lineage>
        <taxon>Bacteria</taxon>
        <taxon>Candidatus Walliibacteriota</taxon>
    </lineage>
</organism>
<keyword evidence="5 7" id="KW-0411">Iron-sulfur</keyword>
<reference evidence="10 11" key="1">
    <citation type="journal article" date="2017" name="ISME J.">
        <title>Potential for microbial H2 and metal transformations associated with novel bacteria and archaea in deep terrestrial subsurface sediments.</title>
        <authorList>
            <person name="Hernsdorf A.W."/>
            <person name="Amano Y."/>
            <person name="Miyakawa K."/>
            <person name="Ise K."/>
            <person name="Suzuki Y."/>
            <person name="Anantharaman K."/>
            <person name="Probst A."/>
            <person name="Burstein D."/>
            <person name="Thomas B.C."/>
            <person name="Banfield J.F."/>
        </authorList>
    </citation>
    <scope>NUCLEOTIDE SEQUENCE [LARGE SCALE GENOMIC DNA]</scope>
    <source>
        <strain evidence="10">HGW-Wallbacteria-1</strain>
    </source>
</reference>
<accession>A0A2N1PRC0</accession>
<dbReference type="PANTHER" id="PTHR30454:SF0">
    <property type="entry name" value="4-HYDROXY-3-METHYLBUT-2-EN-1-YL DIPHOSPHATE SYNTHASE (FERREDOXIN), CHLOROPLASTIC"/>
    <property type="match status" value="1"/>
</dbReference>
<dbReference type="InterPro" id="IPR004588">
    <property type="entry name" value="IspG_bac-typ"/>
</dbReference>
<evidence type="ECO:0000313" key="10">
    <source>
        <dbReference type="EMBL" id="PKK90893.1"/>
    </source>
</evidence>
<proteinExistence type="inferred from homology"/>
<evidence type="ECO:0000256" key="2">
    <source>
        <dbReference type="ARBA" id="ARBA00022723"/>
    </source>
</evidence>
<dbReference type="InterPro" id="IPR045854">
    <property type="entry name" value="NO2/SO3_Rdtase_4Fe4S_sf"/>
</dbReference>
<comment type="function">
    <text evidence="7">Converts 2C-methyl-D-erythritol 2,4-cyclodiphosphate (ME-2,4cPP) into 1-hydroxy-2-methyl-2-(E)-butenyl 4-diphosphate.</text>
</comment>
<evidence type="ECO:0000256" key="1">
    <source>
        <dbReference type="ARBA" id="ARBA00022485"/>
    </source>
</evidence>
<dbReference type="Proteomes" id="UP000233256">
    <property type="component" value="Unassembled WGS sequence"/>
</dbReference>
<dbReference type="Pfam" id="PF04551">
    <property type="entry name" value="GcpE"/>
    <property type="match status" value="1"/>
</dbReference>
<evidence type="ECO:0000256" key="6">
    <source>
        <dbReference type="ARBA" id="ARBA00023229"/>
    </source>
</evidence>
<dbReference type="PIRSF" id="PIRSF004640">
    <property type="entry name" value="IspG"/>
    <property type="match status" value="1"/>
</dbReference>
<dbReference type="GO" id="GO:0051539">
    <property type="term" value="F:4 iron, 4 sulfur cluster binding"/>
    <property type="evidence" value="ECO:0007669"/>
    <property type="project" value="UniProtKB-UniRule"/>
</dbReference>
<evidence type="ECO:0000256" key="4">
    <source>
        <dbReference type="ARBA" id="ARBA00023004"/>
    </source>
</evidence>
<dbReference type="GO" id="GO:0005506">
    <property type="term" value="F:iron ion binding"/>
    <property type="evidence" value="ECO:0007669"/>
    <property type="project" value="InterPro"/>
</dbReference>
<feature type="binding site" evidence="7">
    <location>
        <position position="307"/>
    </location>
    <ligand>
        <name>[4Fe-4S] cluster</name>
        <dbReference type="ChEBI" id="CHEBI:49883"/>
    </ligand>
</feature>
<dbReference type="InterPro" id="IPR058579">
    <property type="entry name" value="IspG_C"/>
</dbReference>
<dbReference type="NCBIfam" id="NF001540">
    <property type="entry name" value="PRK00366.1"/>
    <property type="match status" value="1"/>
</dbReference>
<evidence type="ECO:0000259" key="9">
    <source>
        <dbReference type="Pfam" id="PF26540"/>
    </source>
</evidence>
<keyword evidence="4 7" id="KW-0408">Iron</keyword>
<dbReference type="HAMAP" id="MF_00159">
    <property type="entry name" value="IspG"/>
    <property type="match status" value="1"/>
</dbReference>
<evidence type="ECO:0000256" key="5">
    <source>
        <dbReference type="ARBA" id="ARBA00023014"/>
    </source>
</evidence>
<feature type="domain" description="IspG TIM-barrel" evidence="8">
    <location>
        <begin position="8"/>
        <end position="245"/>
    </location>
</feature>
<dbReference type="InterPro" id="IPR011005">
    <property type="entry name" value="Dihydropteroate_synth-like_sf"/>
</dbReference>
<comment type="caution">
    <text evidence="10">The sequence shown here is derived from an EMBL/GenBank/DDBJ whole genome shotgun (WGS) entry which is preliminary data.</text>
</comment>
<dbReference type="PANTHER" id="PTHR30454">
    <property type="entry name" value="4-HYDROXY-3-METHYLBUT-2-EN-1-YL DIPHOSPHATE SYNTHASE"/>
    <property type="match status" value="1"/>
</dbReference>
<evidence type="ECO:0000313" key="11">
    <source>
        <dbReference type="Proteomes" id="UP000233256"/>
    </source>
</evidence>
<comment type="catalytic activity">
    <reaction evidence="7">
        <text>(2E)-4-hydroxy-3-methylbut-2-enyl diphosphate + oxidized [flavodoxin] + H2O + 2 H(+) = 2-C-methyl-D-erythritol 2,4-cyclic diphosphate + reduced [flavodoxin]</text>
        <dbReference type="Rhea" id="RHEA:43604"/>
        <dbReference type="Rhea" id="RHEA-COMP:10622"/>
        <dbReference type="Rhea" id="RHEA-COMP:10623"/>
        <dbReference type="ChEBI" id="CHEBI:15377"/>
        <dbReference type="ChEBI" id="CHEBI:15378"/>
        <dbReference type="ChEBI" id="CHEBI:57618"/>
        <dbReference type="ChEBI" id="CHEBI:58210"/>
        <dbReference type="ChEBI" id="CHEBI:58483"/>
        <dbReference type="ChEBI" id="CHEBI:128753"/>
        <dbReference type="EC" id="1.17.7.3"/>
    </reaction>
</comment>